<gene>
    <name evidence="1" type="ORF">C943_04596</name>
</gene>
<evidence type="ECO:0000313" key="1">
    <source>
        <dbReference type="EMBL" id="EMS33717.1"/>
    </source>
</evidence>
<keyword evidence="2" id="KW-1185">Reference proteome</keyword>
<name>M7XZ07_9BACT</name>
<reference evidence="1" key="1">
    <citation type="submission" date="2013-01" db="EMBL/GenBank/DDBJ databases">
        <title>Genome assembly of Mariniradius saccharolyticus AK6.</title>
        <authorList>
            <person name="Vaidya B."/>
            <person name="Khatri I."/>
            <person name="Tanuku N.R.S."/>
            <person name="Subramanian S."/>
            <person name="Pinnaka A."/>
        </authorList>
    </citation>
    <scope>NUCLEOTIDE SEQUENCE [LARGE SCALE GENOMIC DNA]</scope>
    <source>
        <strain evidence="1">AK6</strain>
    </source>
</reference>
<comment type="caution">
    <text evidence="1">The sequence shown here is derived from an EMBL/GenBank/DDBJ whole genome shotgun (WGS) entry which is preliminary data.</text>
</comment>
<accession>M7XZ07</accession>
<dbReference type="Proteomes" id="UP000010953">
    <property type="component" value="Unassembled WGS sequence"/>
</dbReference>
<dbReference type="InParanoid" id="M7XZ07"/>
<dbReference type="EMBL" id="AMZY02000009">
    <property type="protein sequence ID" value="EMS33717.1"/>
    <property type="molecule type" value="Genomic_DNA"/>
</dbReference>
<protein>
    <submittedName>
        <fullName evidence="1">Uncharacterized protein</fullName>
    </submittedName>
</protein>
<dbReference type="STRING" id="1239962.C943_04596"/>
<proteinExistence type="predicted"/>
<evidence type="ECO:0000313" key="2">
    <source>
        <dbReference type="Proteomes" id="UP000010953"/>
    </source>
</evidence>
<sequence>MKPIPIGYNSRNYGSKDQNLLGLIRLNGFGQTDEEKNALQKLWTYNRWKLL</sequence>
<dbReference type="AlphaFoldDB" id="M7XZ07"/>
<organism evidence="1 2">
    <name type="scientific">Mariniradius saccharolyticus AK6</name>
    <dbReference type="NCBI Taxonomy" id="1239962"/>
    <lineage>
        <taxon>Bacteria</taxon>
        <taxon>Pseudomonadati</taxon>
        <taxon>Bacteroidota</taxon>
        <taxon>Cytophagia</taxon>
        <taxon>Cytophagales</taxon>
        <taxon>Cyclobacteriaceae</taxon>
        <taxon>Mariniradius</taxon>
    </lineage>
</organism>